<gene>
    <name evidence="2" type="ORF">GCM10023086_08880</name>
</gene>
<dbReference type="SUPFAM" id="SSF47090">
    <property type="entry name" value="PGBD-like"/>
    <property type="match status" value="1"/>
</dbReference>
<accession>A0ABP8F5U5</accession>
<sequence>MRGVESVNTRFGSMAAAALLGIAVPLGLVGSPATARADWNGPTLMECANRVLGTGARGACVTSLQKNLEAYGYELETDGRYGHETRLTVMDFQRRHGLAVDGVAGRETMTALDRWANAPHADPEPRSVPDPQRVRGGCDWLGACHQVASRSGTVAFADVLAEWDKGFKGGLKDYTLKAACGATTVLNPAVAALCELDATILENGIAQIVDRAVKEKACLKLSTRPVFIQMYPAIMPDLTVENGHDCTN</sequence>
<protein>
    <recommendedName>
        <fullName evidence="1">Peptidoglycan binding-like domain-containing protein</fullName>
    </recommendedName>
</protein>
<dbReference type="Pfam" id="PF01471">
    <property type="entry name" value="PG_binding_1"/>
    <property type="match status" value="1"/>
</dbReference>
<proteinExistence type="predicted"/>
<dbReference type="EMBL" id="BAABET010000001">
    <property type="protein sequence ID" value="GAA4295732.1"/>
    <property type="molecule type" value="Genomic_DNA"/>
</dbReference>
<evidence type="ECO:0000259" key="1">
    <source>
        <dbReference type="Pfam" id="PF01471"/>
    </source>
</evidence>
<dbReference type="InterPro" id="IPR002477">
    <property type="entry name" value="Peptidoglycan-bd-like"/>
</dbReference>
<organism evidence="2 3">
    <name type="scientific">Streptomyces venetus</name>
    <dbReference type="NCBI Taxonomy" id="1701086"/>
    <lineage>
        <taxon>Bacteria</taxon>
        <taxon>Bacillati</taxon>
        <taxon>Actinomycetota</taxon>
        <taxon>Actinomycetes</taxon>
        <taxon>Kitasatosporales</taxon>
        <taxon>Streptomycetaceae</taxon>
        <taxon>Streptomyces</taxon>
    </lineage>
</organism>
<dbReference type="InterPro" id="IPR036366">
    <property type="entry name" value="PGBDSf"/>
</dbReference>
<name>A0ABP8F5U5_9ACTN</name>
<reference evidence="3" key="1">
    <citation type="journal article" date="2019" name="Int. J. Syst. Evol. Microbiol.">
        <title>The Global Catalogue of Microorganisms (GCM) 10K type strain sequencing project: providing services to taxonomists for standard genome sequencing and annotation.</title>
        <authorList>
            <consortium name="The Broad Institute Genomics Platform"/>
            <consortium name="The Broad Institute Genome Sequencing Center for Infectious Disease"/>
            <person name="Wu L."/>
            <person name="Ma J."/>
        </authorList>
    </citation>
    <scope>NUCLEOTIDE SEQUENCE [LARGE SCALE GENOMIC DNA]</scope>
    <source>
        <strain evidence="3">JCM 31290</strain>
    </source>
</reference>
<dbReference type="Proteomes" id="UP001501115">
    <property type="component" value="Unassembled WGS sequence"/>
</dbReference>
<comment type="caution">
    <text evidence="2">The sequence shown here is derived from an EMBL/GenBank/DDBJ whole genome shotgun (WGS) entry which is preliminary data.</text>
</comment>
<evidence type="ECO:0000313" key="3">
    <source>
        <dbReference type="Proteomes" id="UP001501115"/>
    </source>
</evidence>
<evidence type="ECO:0000313" key="2">
    <source>
        <dbReference type="EMBL" id="GAA4295732.1"/>
    </source>
</evidence>
<feature type="domain" description="Peptidoglycan binding-like" evidence="1">
    <location>
        <begin position="59"/>
        <end position="112"/>
    </location>
</feature>
<dbReference type="Gene3D" id="1.10.101.10">
    <property type="entry name" value="PGBD-like superfamily/PGBD"/>
    <property type="match status" value="1"/>
</dbReference>
<dbReference type="InterPro" id="IPR036365">
    <property type="entry name" value="PGBD-like_sf"/>
</dbReference>
<keyword evidence="3" id="KW-1185">Reference proteome</keyword>